<feature type="region of interest" description="Disordered" evidence="1">
    <location>
        <begin position="139"/>
        <end position="160"/>
    </location>
</feature>
<evidence type="ECO:0000256" key="1">
    <source>
        <dbReference type="SAM" id="MobiDB-lite"/>
    </source>
</evidence>
<sequence>MIDDAMKVQDADSMITIDDETDDSNLEVSVEAPTTEEDIDDEADDSNLEVSVEAPTTEEDQAATSKPKRKFCLCNEVLPEDVAELSALKKRLLGKLDLRLSLSENVVSMTLLDPTTKGLDVLPQMKSEDKVKHLEMLLKQSQQSSDSTQSPVGQCHQPDEPTAFFSKRQKLLLKHSKQSNESSDKVSR</sequence>
<evidence type="ECO:0000313" key="2">
    <source>
        <dbReference type="EMBL" id="ELU02962.1"/>
    </source>
</evidence>
<feature type="compositionally biased region" description="Acidic residues" evidence="1">
    <location>
        <begin position="34"/>
        <end position="47"/>
    </location>
</feature>
<feature type="compositionally biased region" description="Basic and acidic residues" evidence="1">
    <location>
        <begin position="1"/>
        <end position="10"/>
    </location>
</feature>
<gene>
    <name evidence="2" type="ORF">CAPTEDRAFT_218564</name>
</gene>
<dbReference type="InParanoid" id="R7UI91"/>
<dbReference type="EMBL" id="KB303600">
    <property type="protein sequence ID" value="ELU02962.1"/>
    <property type="molecule type" value="Genomic_DNA"/>
</dbReference>
<name>R7UI91_CAPTE</name>
<reference evidence="2" key="1">
    <citation type="journal article" date="2013" name="Nature">
        <title>Insights into bilaterian evolution from three spiralian genomes.</title>
        <authorList>
            <person name="Simakov O."/>
            <person name="Marletaz F."/>
            <person name="Cho S.J."/>
            <person name="Edsinger-Gonzales E."/>
            <person name="Havlak P."/>
            <person name="Hellsten U."/>
            <person name="Kuo D.H."/>
            <person name="Larsson T."/>
            <person name="Lv J."/>
            <person name="Arendt D."/>
            <person name="Savage R."/>
            <person name="Osoegawa K."/>
            <person name="de Jong P."/>
            <person name="Grimwood J."/>
            <person name="Chapman J.A."/>
            <person name="Shapiro H."/>
            <person name="Aerts A."/>
            <person name="Otillar R.P."/>
            <person name="Terry A.Y."/>
            <person name="Boore J.L."/>
            <person name="Grigoriev I.V."/>
            <person name="Lindberg D.R."/>
            <person name="Seaver E.C."/>
            <person name="Weisblat D.A."/>
            <person name="Putnam N.H."/>
            <person name="Rokhsar D.S."/>
        </authorList>
    </citation>
    <scope>NUCLEOTIDE SEQUENCE</scope>
    <source>
        <strain evidence="2">I ESC-2004</strain>
    </source>
</reference>
<organism evidence="2">
    <name type="scientific">Capitella teleta</name>
    <name type="common">Polychaete worm</name>
    <dbReference type="NCBI Taxonomy" id="283909"/>
    <lineage>
        <taxon>Eukaryota</taxon>
        <taxon>Metazoa</taxon>
        <taxon>Spiralia</taxon>
        <taxon>Lophotrochozoa</taxon>
        <taxon>Annelida</taxon>
        <taxon>Polychaeta</taxon>
        <taxon>Sedentaria</taxon>
        <taxon>Scolecida</taxon>
        <taxon>Capitellidae</taxon>
        <taxon>Capitella</taxon>
    </lineage>
</organism>
<feature type="compositionally biased region" description="Low complexity" evidence="1">
    <location>
        <begin position="140"/>
        <end position="150"/>
    </location>
</feature>
<protein>
    <submittedName>
        <fullName evidence="2">Uncharacterized protein</fullName>
    </submittedName>
</protein>
<feature type="region of interest" description="Disordered" evidence="1">
    <location>
        <begin position="1"/>
        <end position="67"/>
    </location>
</feature>
<accession>R7UI91</accession>
<proteinExistence type="predicted"/>
<dbReference type="HOGENOM" id="CLU_1451079_0_0_1"/>
<feature type="non-terminal residue" evidence="2">
    <location>
        <position position="188"/>
    </location>
</feature>
<dbReference type="AlphaFoldDB" id="R7UI91"/>